<sequence length="145" mass="16677">MRQEINDAYDKLEKNTIAKLELLRKRLSHSIQIDISECLKHTDELKSLSNVVLEIGQKDESLAFKAHQKCCKKLSALNELVKDLREVREYLMKMHIRQYIIHLVSSLSSVGELAQYNPNKIIKTSSNATTITPKVQKDPNECSIR</sequence>
<dbReference type="Proteomes" id="UP000828390">
    <property type="component" value="Unassembled WGS sequence"/>
</dbReference>
<accession>A0A9D4ICX2</accession>
<keyword evidence="2" id="KW-1185">Reference proteome</keyword>
<protein>
    <submittedName>
        <fullName evidence="1">Uncharacterized protein</fullName>
    </submittedName>
</protein>
<proteinExistence type="predicted"/>
<organism evidence="1 2">
    <name type="scientific">Dreissena polymorpha</name>
    <name type="common">Zebra mussel</name>
    <name type="synonym">Mytilus polymorpha</name>
    <dbReference type="NCBI Taxonomy" id="45954"/>
    <lineage>
        <taxon>Eukaryota</taxon>
        <taxon>Metazoa</taxon>
        <taxon>Spiralia</taxon>
        <taxon>Lophotrochozoa</taxon>
        <taxon>Mollusca</taxon>
        <taxon>Bivalvia</taxon>
        <taxon>Autobranchia</taxon>
        <taxon>Heteroconchia</taxon>
        <taxon>Euheterodonta</taxon>
        <taxon>Imparidentia</taxon>
        <taxon>Neoheterodontei</taxon>
        <taxon>Myida</taxon>
        <taxon>Dreissenoidea</taxon>
        <taxon>Dreissenidae</taxon>
        <taxon>Dreissena</taxon>
    </lineage>
</organism>
<dbReference type="EMBL" id="JAIWYP010000009">
    <property type="protein sequence ID" value="KAH3768904.1"/>
    <property type="molecule type" value="Genomic_DNA"/>
</dbReference>
<gene>
    <name evidence="1" type="ORF">DPMN_170121</name>
</gene>
<reference evidence="1" key="1">
    <citation type="journal article" date="2019" name="bioRxiv">
        <title>The Genome of the Zebra Mussel, Dreissena polymorpha: A Resource for Invasive Species Research.</title>
        <authorList>
            <person name="McCartney M.A."/>
            <person name="Auch B."/>
            <person name="Kono T."/>
            <person name="Mallez S."/>
            <person name="Zhang Y."/>
            <person name="Obille A."/>
            <person name="Becker A."/>
            <person name="Abrahante J.E."/>
            <person name="Garbe J."/>
            <person name="Badalamenti J.P."/>
            <person name="Herman A."/>
            <person name="Mangelson H."/>
            <person name="Liachko I."/>
            <person name="Sullivan S."/>
            <person name="Sone E.D."/>
            <person name="Koren S."/>
            <person name="Silverstein K.A.T."/>
            <person name="Beckman K.B."/>
            <person name="Gohl D.M."/>
        </authorList>
    </citation>
    <scope>NUCLEOTIDE SEQUENCE</scope>
    <source>
        <strain evidence="1">Duluth1</strain>
        <tissue evidence="1">Whole animal</tissue>
    </source>
</reference>
<evidence type="ECO:0000313" key="2">
    <source>
        <dbReference type="Proteomes" id="UP000828390"/>
    </source>
</evidence>
<evidence type="ECO:0000313" key="1">
    <source>
        <dbReference type="EMBL" id="KAH3768904.1"/>
    </source>
</evidence>
<dbReference type="AlphaFoldDB" id="A0A9D4ICX2"/>
<reference evidence="1" key="2">
    <citation type="submission" date="2020-11" db="EMBL/GenBank/DDBJ databases">
        <authorList>
            <person name="McCartney M.A."/>
            <person name="Auch B."/>
            <person name="Kono T."/>
            <person name="Mallez S."/>
            <person name="Becker A."/>
            <person name="Gohl D.M."/>
            <person name="Silverstein K.A.T."/>
            <person name="Koren S."/>
            <person name="Bechman K.B."/>
            <person name="Herman A."/>
            <person name="Abrahante J.E."/>
            <person name="Garbe J."/>
        </authorList>
    </citation>
    <scope>NUCLEOTIDE SEQUENCE</scope>
    <source>
        <strain evidence="1">Duluth1</strain>
        <tissue evidence="1">Whole animal</tissue>
    </source>
</reference>
<name>A0A9D4ICX2_DREPO</name>
<comment type="caution">
    <text evidence="1">The sequence shown here is derived from an EMBL/GenBank/DDBJ whole genome shotgun (WGS) entry which is preliminary data.</text>
</comment>